<dbReference type="InterPro" id="IPR010071">
    <property type="entry name" value="AA_adenyl_dom"/>
</dbReference>
<dbReference type="InterPro" id="IPR000873">
    <property type="entry name" value="AMP-dep_synth/lig_dom"/>
</dbReference>
<dbReference type="InterPro" id="IPR020806">
    <property type="entry name" value="PKS_PP-bd"/>
</dbReference>
<dbReference type="PROSITE" id="PS00012">
    <property type="entry name" value="PHOSPHOPANTETHEINE"/>
    <property type="match status" value="1"/>
</dbReference>
<dbReference type="SMART" id="SM00823">
    <property type="entry name" value="PKS_PP"/>
    <property type="match status" value="2"/>
</dbReference>
<dbReference type="Pfam" id="PF00501">
    <property type="entry name" value="AMP-binding"/>
    <property type="match status" value="2"/>
</dbReference>
<dbReference type="FunFam" id="3.30.559.30:FF:000003">
    <property type="entry name" value="Nonribosomal peptide synthase SidD"/>
    <property type="match status" value="1"/>
</dbReference>
<dbReference type="EMBL" id="SNSC02000019">
    <property type="protein sequence ID" value="TID15963.1"/>
    <property type="molecule type" value="Genomic_DNA"/>
</dbReference>
<keyword evidence="3" id="KW-0436">Ligase</keyword>
<dbReference type="Gene3D" id="1.10.1200.10">
    <property type="entry name" value="ACP-like"/>
    <property type="match status" value="2"/>
</dbReference>
<dbReference type="GO" id="GO:0043041">
    <property type="term" value="P:amino acid activation for nonribosomal peptide biosynthetic process"/>
    <property type="evidence" value="ECO:0007669"/>
    <property type="project" value="TreeGrafter"/>
</dbReference>
<dbReference type="Proteomes" id="UP000298493">
    <property type="component" value="Unassembled WGS sequence"/>
</dbReference>
<dbReference type="STRING" id="86259.A0A4Z1NMH4"/>
<evidence type="ECO:0000256" key="2">
    <source>
        <dbReference type="ARBA" id="ARBA00022553"/>
    </source>
</evidence>
<comment type="similarity">
    <text evidence="4">Belongs to the NRP synthetase family.</text>
</comment>
<evidence type="ECO:0000259" key="5">
    <source>
        <dbReference type="PROSITE" id="PS50075"/>
    </source>
</evidence>
<dbReference type="Gene3D" id="3.40.50.12780">
    <property type="entry name" value="N-terminal domain of ligase-like"/>
    <property type="match status" value="2"/>
</dbReference>
<dbReference type="Pfam" id="PF07993">
    <property type="entry name" value="NAD_binding_4"/>
    <property type="match status" value="1"/>
</dbReference>
<feature type="domain" description="Carrier" evidence="5">
    <location>
        <begin position="1008"/>
        <end position="1087"/>
    </location>
</feature>
<dbReference type="PROSITE" id="PS50075">
    <property type="entry name" value="CARRIER"/>
    <property type="match status" value="2"/>
</dbReference>
<organism evidence="6 7">
    <name type="scientific">Venturia nashicola</name>
    <dbReference type="NCBI Taxonomy" id="86259"/>
    <lineage>
        <taxon>Eukaryota</taxon>
        <taxon>Fungi</taxon>
        <taxon>Dikarya</taxon>
        <taxon>Ascomycota</taxon>
        <taxon>Pezizomycotina</taxon>
        <taxon>Dothideomycetes</taxon>
        <taxon>Pleosporomycetidae</taxon>
        <taxon>Venturiales</taxon>
        <taxon>Venturiaceae</taxon>
        <taxon>Venturia</taxon>
    </lineage>
</organism>
<dbReference type="NCBIfam" id="TIGR01733">
    <property type="entry name" value="AA-adenyl-dom"/>
    <property type="match status" value="2"/>
</dbReference>
<protein>
    <submittedName>
        <fullName evidence="6">Nonribosomal peptide synthetase</fullName>
    </submittedName>
</protein>
<dbReference type="SUPFAM" id="SSF47336">
    <property type="entry name" value="ACP-like"/>
    <property type="match status" value="2"/>
</dbReference>
<accession>A0A4Z1NMH4</accession>
<dbReference type="FunFam" id="3.40.50.12780:FF:000014">
    <property type="entry name" value="Nonribosomal peptide synthetase 1"/>
    <property type="match status" value="1"/>
</dbReference>
<evidence type="ECO:0000256" key="1">
    <source>
        <dbReference type="ARBA" id="ARBA00022450"/>
    </source>
</evidence>
<dbReference type="InterPro" id="IPR010080">
    <property type="entry name" value="Thioester_reductase-like_dom"/>
</dbReference>
<dbReference type="InterPro" id="IPR009081">
    <property type="entry name" value="PP-bd_ACP"/>
</dbReference>
<dbReference type="Gene3D" id="3.30.559.10">
    <property type="entry name" value="Chloramphenicol acetyltransferase-like domain"/>
    <property type="match status" value="2"/>
</dbReference>
<dbReference type="GO" id="GO:0031177">
    <property type="term" value="F:phosphopantetheine binding"/>
    <property type="evidence" value="ECO:0007669"/>
    <property type="project" value="InterPro"/>
</dbReference>
<reference evidence="6 7" key="1">
    <citation type="submission" date="2019-04" db="EMBL/GenBank/DDBJ databases">
        <title>High contiguity whole genome sequence and gene annotation resource for two Venturia nashicola isolates.</title>
        <authorList>
            <person name="Prokchorchik M."/>
            <person name="Won K."/>
            <person name="Lee Y."/>
            <person name="Choi E.D."/>
            <person name="Segonzac C."/>
            <person name="Sohn K.H."/>
        </authorList>
    </citation>
    <scope>NUCLEOTIDE SEQUENCE [LARGE SCALE GENOMIC DNA]</scope>
    <source>
        <strain evidence="6 7">PRI2</strain>
    </source>
</reference>
<dbReference type="PANTHER" id="PTHR45527:SF1">
    <property type="entry name" value="FATTY ACID SYNTHASE"/>
    <property type="match status" value="1"/>
</dbReference>
<dbReference type="CDD" id="cd19545">
    <property type="entry name" value="FUM14_C_NRPS-like"/>
    <property type="match status" value="2"/>
</dbReference>
<comment type="caution">
    <text evidence="6">The sequence shown here is derived from an EMBL/GenBank/DDBJ whole genome shotgun (WGS) entry which is preliminary data.</text>
</comment>
<dbReference type="Gene3D" id="3.30.559.30">
    <property type="entry name" value="Nonribosomal peptide synthetase, condensation domain"/>
    <property type="match status" value="2"/>
</dbReference>
<keyword evidence="7" id="KW-1185">Reference proteome</keyword>
<evidence type="ECO:0000313" key="6">
    <source>
        <dbReference type="EMBL" id="TID15963.1"/>
    </source>
</evidence>
<dbReference type="InterPro" id="IPR042099">
    <property type="entry name" value="ANL_N_sf"/>
</dbReference>
<dbReference type="Pfam" id="PF00668">
    <property type="entry name" value="Condensation"/>
    <property type="match status" value="2"/>
</dbReference>
<dbReference type="InterPro" id="IPR006162">
    <property type="entry name" value="Ppantetheine_attach_site"/>
</dbReference>
<dbReference type="InterPro" id="IPR036736">
    <property type="entry name" value="ACP-like_sf"/>
</dbReference>
<feature type="domain" description="Carrier" evidence="5">
    <location>
        <begin position="2094"/>
        <end position="2176"/>
    </location>
</feature>
<dbReference type="GO" id="GO:0016874">
    <property type="term" value="F:ligase activity"/>
    <property type="evidence" value="ECO:0007669"/>
    <property type="project" value="UniProtKB-KW"/>
</dbReference>
<dbReference type="Gene3D" id="3.40.50.720">
    <property type="entry name" value="NAD(P)-binding Rossmann-like Domain"/>
    <property type="match status" value="1"/>
</dbReference>
<sequence>MSLATLHRSSSGAINPTPLLNNLDEASQIYQQLQPNFKIADVYPTTPLQDGLIALSMKRSGAFIPQIICRLAEEVDLLRFKAAWQACMDHNDTLRTVFVQGKTNALIQVVEDCYPISWLEHSSLEEYLKSDKAIVPELGSKLVRYAIISDEVLQGKYFVWTFHHAVIDGWAMKLLLEQVDQHYRNGKCDRLVSFKIFIEHITNKMAMSSKKSEQFWKNSLATQSQVVFPPVSSKRLSAKSSTEYAKSLDIKIPAPLQNIATTSTIIQAAWAVLVARWGNVAEATYGMVLAGRNLDIPGIKRVNGPTFMTIPFRVLLDDSQTTENLFAQIYKLRTAIKPHQHLGLQNIRRLGPGAANACNFENLLVVQPQQRPNPHSLFSNRTNTSDHWSRLNAYALMLQCDITDDGFIANASFDPNRVSVDDVDLMLVNVQHIVKQFSENATSTIGDIQLLRTEIIEDDLSISLIETGVSLVRSCVHEVISSTAKNYLSNLAIESWDGKLTYQELEDMSDRLAHRLRISGVGPEVMVGLMFEKVPALYSKTGTTFGKAGGVFVSLDPANPESRLRDLIGQTKLSLLLCSEGLNDLSSKFVKETLIVSTSTLSQLPFFSGLVCSDVSFENACYVIFTSGTTSKPKGCVIEHGNCCTVSRQLAATYGMTPSTRMLQLSSYTFDACILEILVTLTTGGCICVPSQEEKMNDITGAINRSQANTSFMTPTFARLITPSSVPCLTTLILGGEKFMSDDLRRWWGDRRLFESYGPTECCVICIVQEIKEGGVNPSHIGTPIIGSYVVLDDQMKQVRHGETGELYIGGPHLARGYFDDAAKTEESFVATPDSLQKHKSRYSRWYKTGDLVRWDLEAACFEYIGRKDTQVKLNGQRVELEEIETCLRGAMDNPAGISVVVAEPPKQKSFLAAFMCQASKALLVPLQDDCSSRFVGRQFKPSTIAAVLEHMSKRLPEYMIPKVYIPLEHMPLTTSGKLDRKSLQEFASGMSASERAKFSGQQTDYLPPVGEKEVLLQDIWAEILNVKPKAISRNDSFIRLGGDSILAMKLVATARQRRLQMSVADVFRSPVLSNLADVAAFLGRERDGEAEVIPPFRLLKKNVDVESVLNELSTLDEARISDLYPCTQFQQGIMALSLNSIGTYVAQHVFELSAEVIENMDKFYAAWEAVVSATPILRTRIVQTDTCGLLQAVFEENISWEHHDDLASFLEKDKVIPFGLGTRLNRHAVVTGTTSGRDRSYFVWTMHHACYDGWSMRLTLQDVELQFRSMTSVDRQIQVVRLPFNKFVRSLQELDHDEAEKFWQADLSHGEPSSFPLITAGYSPRPSSTFEHTIPFKPKSDSDLRPSSMIRAAWAMTISTYANSDDVVFGATLSGRTGSSPELAHIVGPLITTVPVRIRLDPQMPVLDYVRGVALGEVNAMPFEQFGLSKIRLIDEKVKSACDFQNLLIIQPKAEVNADGSFLGPRLRQYINSHVFDTYALTMECAIQLNEIVVTAIYDPLVIKEIQMRRIISHFGHILGQLCREDGGKTIADINSISPSDATEIQTWNATIPQPMDACVHHIVEQKMMEDPSAPAICSWDGNFSRSELDRESSMLALKLASLGIGTGSKLPILFRKSKWAIVSMLAIMKAGAAFVPLDPRNPATRLVSIVNQLDAKLCLCSPELESMCSTSFSEIQILAIDRSTVACIAEVQQSLQEVNSKNDLYLIFTSGTTGVPKGVTVQHGAYCAGARDHAKALGFEESSRFLQFASYSFDTSLEDILTTLMTGGCLCIPSEEERTSDIVGAIARMKVNTADLTPSFISSISPDDVPSLRRLILGGEPLNSKVIKTWADRVNLINGYGVSECCVTSLVNSRVSSETCPANIGRAVGAVSWIVDASDSSRLLPIGAIGELLIEGPAIASGYLNDPERTRASFVDISLWKNPFVRAPGRHYMTGDLVQYNSDGTINYVGRKDAQIKLRGQRIELADIEYHLVEHPEVRNAQALLPVDGPYKGSITAVIELKSLTYTGNDREIRFVPIADMQAVRIHWNCIADFLRAKVPSYMVPSEWVFVRELPLHTSGKLDRSRIAAWLQTLPARQTNYEAAAQTKKLISENDPVAIDLSDRIAGMFGDDKVRRDAITLHDARLSDIGFDSIRMMSLAAIIKRAYGISISMSVLIDHRTRISDLADHIKIAKQGVALEQHLSIDLMLEFKTFDNNLQALEQRIGVVFLTGATGFLGIQILRKLLNHPGVEKVVAHVRASNSDEAIKRLESSAKSARWSLNKLDPRIEAWHGDLSRPLLGLTTERWAALADMDAIVHNGASVNWSSDFHSLKATNVNSTLQILEAIYRAGPSMRFVYVTGGRSMDETERLESAFSKLSKSDGYSQTKFLSEALVKAFAQRQSKRGANWHIQMVEPGLIIGTEDEGIANTTDFIWRYVAGAVRIGMYPEPENDDWLEMTGADVVARDIVGALLQCPAVPGSKIRMTDGISMRDFWEVIVAASGHNLRPVSSMAWKKRIQIDIEDAAESHPLWPVAHLIESRGNLGKRPRRDAAEKFGIASMKATLGRNVEFLSRCGFLGSCKS</sequence>
<evidence type="ECO:0000256" key="3">
    <source>
        <dbReference type="ARBA" id="ARBA00022598"/>
    </source>
</evidence>
<dbReference type="GO" id="GO:0044550">
    <property type="term" value="P:secondary metabolite biosynthetic process"/>
    <property type="evidence" value="ECO:0007669"/>
    <property type="project" value="TreeGrafter"/>
</dbReference>
<dbReference type="SUPFAM" id="SSF56801">
    <property type="entry name" value="Acetyl-CoA synthetase-like"/>
    <property type="match status" value="2"/>
</dbReference>
<dbReference type="FunFam" id="1.10.1200.10:FF:000005">
    <property type="entry name" value="Nonribosomal peptide synthetase 1"/>
    <property type="match status" value="1"/>
</dbReference>
<dbReference type="InterPro" id="IPR045851">
    <property type="entry name" value="AMP-bd_C_sf"/>
</dbReference>
<dbReference type="Pfam" id="PF00550">
    <property type="entry name" value="PP-binding"/>
    <property type="match status" value="2"/>
</dbReference>
<proteinExistence type="inferred from homology"/>
<dbReference type="FunFam" id="3.30.300.30:FF:000015">
    <property type="entry name" value="Nonribosomal peptide synthase SidD"/>
    <property type="match status" value="2"/>
</dbReference>
<dbReference type="PANTHER" id="PTHR45527">
    <property type="entry name" value="NONRIBOSOMAL PEPTIDE SYNTHETASE"/>
    <property type="match status" value="1"/>
</dbReference>
<name>A0A4Z1NMH4_9PEZI</name>
<dbReference type="SUPFAM" id="SSF52777">
    <property type="entry name" value="CoA-dependent acyltransferases"/>
    <property type="match status" value="4"/>
</dbReference>
<dbReference type="InterPro" id="IPR013120">
    <property type="entry name" value="FAR_NAD-bd"/>
</dbReference>
<evidence type="ECO:0000313" key="7">
    <source>
        <dbReference type="Proteomes" id="UP000298493"/>
    </source>
</evidence>
<dbReference type="InterPro" id="IPR020845">
    <property type="entry name" value="AMP-binding_CS"/>
</dbReference>
<dbReference type="CDD" id="cd05918">
    <property type="entry name" value="A_NRPS_SidN3_like"/>
    <property type="match status" value="2"/>
</dbReference>
<gene>
    <name evidence="6" type="ORF">E6O75_ATG09021</name>
</gene>
<dbReference type="Gene3D" id="3.30.300.30">
    <property type="match status" value="2"/>
</dbReference>
<dbReference type="InterPro" id="IPR036291">
    <property type="entry name" value="NAD(P)-bd_dom_sf"/>
</dbReference>
<dbReference type="SUPFAM" id="SSF51735">
    <property type="entry name" value="NAD(P)-binding Rossmann-fold domains"/>
    <property type="match status" value="1"/>
</dbReference>
<keyword evidence="1" id="KW-0596">Phosphopantetheine</keyword>
<keyword evidence="2" id="KW-0597">Phosphoprotein</keyword>
<dbReference type="GO" id="GO:0005737">
    <property type="term" value="C:cytoplasm"/>
    <property type="evidence" value="ECO:0007669"/>
    <property type="project" value="TreeGrafter"/>
</dbReference>
<dbReference type="InterPro" id="IPR023213">
    <property type="entry name" value="CAT-like_dom_sf"/>
</dbReference>
<dbReference type="InterPro" id="IPR001242">
    <property type="entry name" value="Condensation_dom"/>
</dbReference>
<dbReference type="NCBIfam" id="TIGR01746">
    <property type="entry name" value="Thioester-redct"/>
    <property type="match status" value="1"/>
</dbReference>
<dbReference type="PROSITE" id="PS00455">
    <property type="entry name" value="AMP_BINDING"/>
    <property type="match status" value="2"/>
</dbReference>
<evidence type="ECO:0000256" key="4">
    <source>
        <dbReference type="ARBA" id="ARBA00029454"/>
    </source>
</evidence>